<evidence type="ECO:0000259" key="3">
    <source>
        <dbReference type="Pfam" id="PF00501"/>
    </source>
</evidence>
<dbReference type="InterPro" id="IPR025110">
    <property type="entry name" value="AMP-bd_C"/>
</dbReference>
<reference evidence="5 6" key="1">
    <citation type="submission" date="2023-08" db="EMBL/GenBank/DDBJ databases">
        <authorList>
            <person name="Girao M."/>
            <person name="Carvalho M.F."/>
        </authorList>
    </citation>
    <scope>NUCLEOTIDE SEQUENCE [LARGE SCALE GENOMIC DNA]</scope>
    <source>
        <strain evidence="5 6">CC-R104</strain>
    </source>
</reference>
<evidence type="ECO:0000313" key="6">
    <source>
        <dbReference type="Proteomes" id="UP001331936"/>
    </source>
</evidence>
<proteinExistence type="inferred from homology"/>
<dbReference type="PANTHER" id="PTHR43201">
    <property type="entry name" value="ACYL-COA SYNTHETASE"/>
    <property type="match status" value="1"/>
</dbReference>
<dbReference type="Proteomes" id="UP001331936">
    <property type="component" value="Unassembled WGS sequence"/>
</dbReference>
<organism evidence="5 6">
    <name type="scientific">Rhodococcus chondri</name>
    <dbReference type="NCBI Taxonomy" id="3065941"/>
    <lineage>
        <taxon>Bacteria</taxon>
        <taxon>Bacillati</taxon>
        <taxon>Actinomycetota</taxon>
        <taxon>Actinomycetes</taxon>
        <taxon>Mycobacteriales</taxon>
        <taxon>Nocardiaceae</taxon>
        <taxon>Rhodococcus</taxon>
    </lineage>
</organism>
<dbReference type="InterPro" id="IPR020845">
    <property type="entry name" value="AMP-binding_CS"/>
</dbReference>
<dbReference type="PANTHER" id="PTHR43201:SF5">
    <property type="entry name" value="MEDIUM-CHAIN ACYL-COA LIGASE ACSF2, MITOCHONDRIAL"/>
    <property type="match status" value="1"/>
</dbReference>
<name>A0ABU7JXZ1_9NOCA</name>
<protein>
    <submittedName>
        <fullName evidence="5">Long-chain fatty acid--CoA ligase</fullName>
    </submittedName>
</protein>
<dbReference type="EMBL" id="JAUZMZ010000198">
    <property type="protein sequence ID" value="MEE2034881.1"/>
    <property type="molecule type" value="Genomic_DNA"/>
</dbReference>
<dbReference type="InterPro" id="IPR042099">
    <property type="entry name" value="ANL_N_sf"/>
</dbReference>
<dbReference type="RefSeq" id="WP_330154233.1">
    <property type="nucleotide sequence ID" value="NZ_JAUZMZ010000198.1"/>
</dbReference>
<dbReference type="NCBIfam" id="NF004837">
    <property type="entry name" value="PRK06187.1"/>
    <property type="match status" value="1"/>
</dbReference>
<comment type="caution">
    <text evidence="5">The sequence shown here is derived from an EMBL/GenBank/DDBJ whole genome shotgun (WGS) entry which is preliminary data.</text>
</comment>
<keyword evidence="6" id="KW-1185">Reference proteome</keyword>
<sequence length="507" mass="54358">MYNQGTGSWPHRRSRQSPDAVAIKFRDTVHTYRDLDERVTHLAHALRTLGVGPGDRVALLSANHPAYLEALFAAGVLGAIFVPLNARLTTPEVAYSLEDSGSSVLIHSAALTDIAAEAVAQSGNAHRVVLDGDPDETASSYESIIAEASTERIDVPVSHDDPCFIMYTSGTTGRPKGVVLTHGNVVFAVMNPIVDLDFVSDEVSLVAAPLFHTAALDFVALPTLLKGGAVLIEEGFEPGRILQLIERERVTYSFGVPTMLDAMSSHPDWDTTDLSSIRRWVVAAAPVPPRTLHTYTARGIKLCQAYGLTETGPGALILTPNNAERKLGTAGVPHFFTDVRVVDPEGVAVGPHERGEIQISGPNVMTGYWNKPDATASAFTDGDWFRSGDVGVPDDDGFVTIVDRLKDMIISGGENIYPAEVEAAILDLPGVVGCAVFGVPDEKWGEVGRAAVTLAEGATLTDAEFFSHLTGRLAKYKIPASLIVLDEIPRNATGKIRKDKLRAMFSD</sequence>
<comment type="similarity">
    <text evidence="1">Belongs to the ATP-dependent AMP-binding enzyme family.</text>
</comment>
<dbReference type="Gene3D" id="3.40.50.12780">
    <property type="entry name" value="N-terminal domain of ligase-like"/>
    <property type="match status" value="1"/>
</dbReference>
<evidence type="ECO:0000259" key="4">
    <source>
        <dbReference type="Pfam" id="PF13193"/>
    </source>
</evidence>
<dbReference type="CDD" id="cd17631">
    <property type="entry name" value="FACL_FadD13-like"/>
    <property type="match status" value="1"/>
</dbReference>
<feature type="domain" description="AMP-binding enzyme C-terminal" evidence="4">
    <location>
        <begin position="420"/>
        <end position="495"/>
    </location>
</feature>
<dbReference type="GO" id="GO:0016874">
    <property type="term" value="F:ligase activity"/>
    <property type="evidence" value="ECO:0007669"/>
    <property type="project" value="UniProtKB-KW"/>
</dbReference>
<feature type="domain" description="AMP-dependent synthetase/ligase" evidence="3">
    <location>
        <begin position="12"/>
        <end position="369"/>
    </location>
</feature>
<keyword evidence="2 5" id="KW-0436">Ligase</keyword>
<evidence type="ECO:0000313" key="5">
    <source>
        <dbReference type="EMBL" id="MEE2034881.1"/>
    </source>
</evidence>
<dbReference type="PROSITE" id="PS00455">
    <property type="entry name" value="AMP_BINDING"/>
    <property type="match status" value="1"/>
</dbReference>
<evidence type="ECO:0000256" key="1">
    <source>
        <dbReference type="ARBA" id="ARBA00006432"/>
    </source>
</evidence>
<dbReference type="Pfam" id="PF13193">
    <property type="entry name" value="AMP-binding_C"/>
    <property type="match status" value="1"/>
</dbReference>
<accession>A0ABU7JXZ1</accession>
<dbReference type="InterPro" id="IPR045851">
    <property type="entry name" value="AMP-bd_C_sf"/>
</dbReference>
<gene>
    <name evidence="5" type="ORF">Q8814_22680</name>
</gene>
<dbReference type="PRINTS" id="PR00154">
    <property type="entry name" value="AMPBINDING"/>
</dbReference>
<dbReference type="SUPFAM" id="SSF56801">
    <property type="entry name" value="Acetyl-CoA synthetase-like"/>
    <property type="match status" value="1"/>
</dbReference>
<evidence type="ECO:0000256" key="2">
    <source>
        <dbReference type="ARBA" id="ARBA00022598"/>
    </source>
</evidence>
<dbReference type="Gene3D" id="3.30.300.30">
    <property type="match status" value="1"/>
</dbReference>
<dbReference type="InterPro" id="IPR020459">
    <property type="entry name" value="AMP-binding"/>
</dbReference>
<dbReference type="InterPro" id="IPR000873">
    <property type="entry name" value="AMP-dep_synth/lig_dom"/>
</dbReference>
<dbReference type="Pfam" id="PF00501">
    <property type="entry name" value="AMP-binding"/>
    <property type="match status" value="1"/>
</dbReference>